<dbReference type="GeneID" id="30147785"/>
<dbReference type="SUPFAM" id="SSF56645">
    <property type="entry name" value="Acyl-CoA dehydrogenase NM domain-like"/>
    <property type="match status" value="1"/>
</dbReference>
<feature type="domain" description="Acyl-CoA oxidase C-alpha1" evidence="18">
    <location>
        <begin position="294"/>
        <end position="466"/>
    </location>
</feature>
<dbReference type="Pfam" id="PF02770">
    <property type="entry name" value="Acyl-CoA_dh_M"/>
    <property type="match status" value="1"/>
</dbReference>
<dbReference type="GO" id="GO:0033540">
    <property type="term" value="P:fatty acid beta-oxidation using acyl-CoA oxidase"/>
    <property type="evidence" value="ECO:0007669"/>
    <property type="project" value="UniProtKB-UniPathway"/>
</dbReference>
<keyword evidence="10" id="KW-0443">Lipid metabolism</keyword>
<keyword evidence="8" id="KW-0276">Fatty acid metabolism</keyword>
<keyword evidence="9" id="KW-0560">Oxidoreductase</keyword>
<evidence type="ECO:0000256" key="11">
    <source>
        <dbReference type="ARBA" id="ARBA00023140"/>
    </source>
</evidence>
<feature type="binding site" evidence="14">
    <location>
        <position position="198"/>
    </location>
    <ligand>
        <name>FAD</name>
        <dbReference type="ChEBI" id="CHEBI:57692"/>
    </ligand>
</feature>
<dbReference type="GO" id="GO:0071949">
    <property type="term" value="F:FAD binding"/>
    <property type="evidence" value="ECO:0007669"/>
    <property type="project" value="InterPro"/>
</dbReference>
<dbReference type="InterPro" id="IPR012258">
    <property type="entry name" value="Acyl-CoA_oxidase"/>
</dbReference>
<dbReference type="FunFam" id="2.40.110.10:FF:000003">
    <property type="entry name" value="Acyl-coenzyme A oxidase"/>
    <property type="match status" value="1"/>
</dbReference>
<proteinExistence type="inferred from homology"/>
<dbReference type="InterPro" id="IPR046373">
    <property type="entry name" value="Acyl-CoA_Oxase/DH_mid-dom_sf"/>
</dbReference>
<evidence type="ECO:0000256" key="10">
    <source>
        <dbReference type="ARBA" id="ARBA00023098"/>
    </source>
</evidence>
<evidence type="ECO:0000256" key="2">
    <source>
        <dbReference type="ARBA" id="ARBA00001974"/>
    </source>
</evidence>
<dbReference type="InterPro" id="IPR006091">
    <property type="entry name" value="Acyl-CoA_Oxase/DH_mid-dom"/>
</dbReference>
<evidence type="ECO:0000313" key="19">
    <source>
        <dbReference type="EMBL" id="ODQ77453.1"/>
    </source>
</evidence>
<dbReference type="GO" id="GO:0005777">
    <property type="term" value="C:peroxisome"/>
    <property type="evidence" value="ECO:0007669"/>
    <property type="project" value="UniProtKB-SubCell"/>
</dbReference>
<dbReference type="Pfam" id="PF14749">
    <property type="entry name" value="Acyl-CoA_ox_N"/>
    <property type="match status" value="1"/>
</dbReference>
<evidence type="ECO:0000256" key="9">
    <source>
        <dbReference type="ARBA" id="ARBA00023002"/>
    </source>
</evidence>
<evidence type="ECO:0000256" key="7">
    <source>
        <dbReference type="ARBA" id="ARBA00022827"/>
    </source>
</evidence>
<evidence type="ECO:0000256" key="3">
    <source>
        <dbReference type="ARBA" id="ARBA00004275"/>
    </source>
</evidence>
<dbReference type="Gene3D" id="1.10.540.10">
    <property type="entry name" value="Acyl-CoA dehydrogenase/oxidase, N-terminal domain"/>
    <property type="match status" value="1"/>
</dbReference>
<dbReference type="GO" id="GO:0005504">
    <property type="term" value="F:fatty acid binding"/>
    <property type="evidence" value="ECO:0007669"/>
    <property type="project" value="TreeGrafter"/>
</dbReference>
<dbReference type="UniPathway" id="UPA00661"/>
<protein>
    <recommendedName>
        <fullName evidence="12">Acyl-coenzyme A oxidase</fullName>
    </recommendedName>
</protein>
<dbReference type="FunFam" id="1.20.140.10:FF:000015">
    <property type="entry name" value="Acyl-coenzyme A oxidase"/>
    <property type="match status" value="1"/>
</dbReference>
<evidence type="ECO:0000256" key="6">
    <source>
        <dbReference type="ARBA" id="ARBA00022630"/>
    </source>
</evidence>
<evidence type="ECO:0000256" key="8">
    <source>
        <dbReference type="ARBA" id="ARBA00022832"/>
    </source>
</evidence>
<accession>A0A1E3QIB3</accession>
<evidence type="ECO:0000256" key="14">
    <source>
        <dbReference type="PIRSR" id="PIRSR000168-2"/>
    </source>
</evidence>
<evidence type="ECO:0000259" key="17">
    <source>
        <dbReference type="Pfam" id="PF14749"/>
    </source>
</evidence>
<dbReference type="RefSeq" id="XP_018982781.1">
    <property type="nucleotide sequence ID" value="XM_019129932.1"/>
</dbReference>
<organism evidence="19 20">
    <name type="scientific">Babjeviella inositovora NRRL Y-12698</name>
    <dbReference type="NCBI Taxonomy" id="984486"/>
    <lineage>
        <taxon>Eukaryota</taxon>
        <taxon>Fungi</taxon>
        <taxon>Dikarya</taxon>
        <taxon>Ascomycota</taxon>
        <taxon>Saccharomycotina</taxon>
        <taxon>Pichiomycetes</taxon>
        <taxon>Serinales incertae sedis</taxon>
        <taxon>Babjeviella</taxon>
    </lineage>
</organism>
<evidence type="ECO:0000256" key="1">
    <source>
        <dbReference type="ARBA" id="ARBA00001201"/>
    </source>
</evidence>
<dbReference type="Pfam" id="PF01756">
    <property type="entry name" value="ACOX"/>
    <property type="match status" value="1"/>
</dbReference>
<keyword evidence="20" id="KW-1185">Reference proteome</keyword>
<dbReference type="InterPro" id="IPR009100">
    <property type="entry name" value="AcylCoA_DH/oxidase_NM_dom_sf"/>
</dbReference>
<dbReference type="AlphaFoldDB" id="A0A1E3QIB3"/>
<evidence type="ECO:0000256" key="13">
    <source>
        <dbReference type="PIRSR" id="PIRSR000168-1"/>
    </source>
</evidence>
<keyword evidence="11" id="KW-0576">Peroxisome</keyword>
<keyword evidence="7 12" id="KW-0274">FAD</keyword>
<dbReference type="EMBL" id="KV454440">
    <property type="protein sequence ID" value="ODQ77453.1"/>
    <property type="molecule type" value="Genomic_DNA"/>
</dbReference>
<dbReference type="InterPro" id="IPR029320">
    <property type="entry name" value="Acyl-CoA_ox_N"/>
</dbReference>
<dbReference type="PANTHER" id="PTHR10909:SF352">
    <property type="entry name" value="ACYL-COENZYME A OXIDASE-LIKE PROTEIN"/>
    <property type="match status" value="1"/>
</dbReference>
<comment type="similarity">
    <text evidence="5 12">Belongs to the acyl-CoA oxidase family.</text>
</comment>
<dbReference type="Gene3D" id="2.40.110.10">
    <property type="entry name" value="Butyryl-CoA Dehydrogenase, subunit A, domain 2"/>
    <property type="match status" value="1"/>
</dbReference>
<dbReference type="InterPro" id="IPR037069">
    <property type="entry name" value="AcylCoA_DH/ox_N_sf"/>
</dbReference>
<evidence type="ECO:0000313" key="20">
    <source>
        <dbReference type="Proteomes" id="UP000094336"/>
    </source>
</evidence>
<dbReference type="PIRSF" id="PIRSF000168">
    <property type="entry name" value="Acyl-CoA_oxidase"/>
    <property type="match status" value="1"/>
</dbReference>
<comment type="cofactor">
    <cofactor evidence="2">
        <name>FAD</name>
        <dbReference type="ChEBI" id="CHEBI:57692"/>
    </cofactor>
</comment>
<dbReference type="InterPro" id="IPR055060">
    <property type="entry name" value="ACOX_C_alpha1"/>
</dbReference>
<dbReference type="Gene3D" id="1.20.140.10">
    <property type="entry name" value="Butyryl-CoA Dehydrogenase, subunit A, domain 3"/>
    <property type="match status" value="2"/>
</dbReference>
<comment type="subcellular location">
    <subcellularLocation>
        <location evidence="3">Peroxisome</location>
    </subcellularLocation>
</comment>
<dbReference type="Proteomes" id="UP000094336">
    <property type="component" value="Unassembled WGS sequence"/>
</dbReference>
<keyword evidence="6 12" id="KW-0285">Flavoprotein</keyword>
<evidence type="ECO:0000259" key="16">
    <source>
        <dbReference type="Pfam" id="PF02770"/>
    </source>
</evidence>
<reference evidence="20" key="1">
    <citation type="submission" date="2016-05" db="EMBL/GenBank/DDBJ databases">
        <title>Comparative genomics of biotechnologically important yeasts.</title>
        <authorList>
            <consortium name="DOE Joint Genome Institute"/>
            <person name="Riley R."/>
            <person name="Haridas S."/>
            <person name="Wolfe K.H."/>
            <person name="Lopes M.R."/>
            <person name="Hittinger C.T."/>
            <person name="Goker M."/>
            <person name="Salamov A."/>
            <person name="Wisecaver J."/>
            <person name="Long T.M."/>
            <person name="Aerts A.L."/>
            <person name="Barry K."/>
            <person name="Choi C."/>
            <person name="Clum A."/>
            <person name="Coughlan A.Y."/>
            <person name="Deshpande S."/>
            <person name="Douglass A.P."/>
            <person name="Hanson S.J."/>
            <person name="Klenk H.-P."/>
            <person name="Labutti K."/>
            <person name="Lapidus A."/>
            <person name="Lindquist E."/>
            <person name="Lipzen A."/>
            <person name="Meier-Kolthoff J.P."/>
            <person name="Ohm R.A."/>
            <person name="Otillar R.P."/>
            <person name="Pangilinan J."/>
            <person name="Peng Y."/>
            <person name="Rokas A."/>
            <person name="Rosa C.A."/>
            <person name="Scheuner C."/>
            <person name="Sibirny A.A."/>
            <person name="Slot J.C."/>
            <person name="Stielow J.B."/>
            <person name="Sun H."/>
            <person name="Kurtzman C.P."/>
            <person name="Blackwell M."/>
            <person name="Grigoriev I.V."/>
            <person name="Jeffries T.W."/>
        </authorList>
    </citation>
    <scope>NUCLEOTIDE SEQUENCE [LARGE SCALE GENOMIC DNA]</scope>
    <source>
        <strain evidence="20">NRRL Y-12698</strain>
    </source>
</reference>
<dbReference type="FunFam" id="1.10.540.10:FF:000018">
    <property type="entry name" value="Acyl-coenzyme A oxidase"/>
    <property type="match status" value="1"/>
</dbReference>
<gene>
    <name evidence="19" type="ORF">BABINDRAFT_163468</name>
</gene>
<comment type="pathway">
    <text evidence="4">Lipid metabolism; peroxisomal fatty acid beta-oxidation.</text>
</comment>
<dbReference type="Pfam" id="PF22924">
    <property type="entry name" value="ACOX_C_alpha1"/>
    <property type="match status" value="1"/>
</dbReference>
<dbReference type="GO" id="GO:0055088">
    <property type="term" value="P:lipid homeostasis"/>
    <property type="evidence" value="ECO:0007669"/>
    <property type="project" value="TreeGrafter"/>
</dbReference>
<name>A0A1E3QIB3_9ASCO</name>
<dbReference type="GO" id="GO:0003997">
    <property type="term" value="F:acyl-CoA oxidase activity"/>
    <property type="evidence" value="ECO:0007669"/>
    <property type="project" value="UniProtKB-EC"/>
</dbReference>
<comment type="catalytic activity">
    <reaction evidence="1">
        <text>a 2,3-saturated acyl-CoA + O2 = a (2E)-enoyl-CoA + H2O2</text>
        <dbReference type="Rhea" id="RHEA:38959"/>
        <dbReference type="ChEBI" id="CHEBI:15379"/>
        <dbReference type="ChEBI" id="CHEBI:16240"/>
        <dbReference type="ChEBI" id="CHEBI:58856"/>
        <dbReference type="ChEBI" id="CHEBI:65111"/>
        <dbReference type="EC" id="1.3.3.6"/>
    </reaction>
</comment>
<dbReference type="InterPro" id="IPR002655">
    <property type="entry name" value="Acyl-CoA_oxidase_C"/>
</dbReference>
<evidence type="ECO:0000259" key="18">
    <source>
        <dbReference type="Pfam" id="PF22924"/>
    </source>
</evidence>
<feature type="domain" description="Acyl-coenzyme A oxidase N-terminal" evidence="17">
    <location>
        <begin position="27"/>
        <end position="142"/>
    </location>
</feature>
<evidence type="ECO:0000259" key="15">
    <source>
        <dbReference type="Pfam" id="PF01756"/>
    </source>
</evidence>
<feature type="domain" description="Acyl-CoA oxidase/dehydrogenase middle" evidence="16">
    <location>
        <begin position="155"/>
        <end position="264"/>
    </location>
</feature>
<feature type="active site" description="Proton acceptor" evidence="13">
    <location>
        <position position="451"/>
    </location>
</feature>
<evidence type="ECO:0000256" key="5">
    <source>
        <dbReference type="ARBA" id="ARBA00006288"/>
    </source>
</evidence>
<feature type="binding site" evidence="14">
    <location>
        <position position="159"/>
    </location>
    <ligand>
        <name>FAD</name>
        <dbReference type="ChEBI" id="CHEBI:57692"/>
    </ligand>
</feature>
<dbReference type="OrthoDB" id="538336at2759"/>
<evidence type="ECO:0000256" key="12">
    <source>
        <dbReference type="PIRNR" id="PIRNR000168"/>
    </source>
</evidence>
<dbReference type="SUPFAM" id="SSF47203">
    <property type="entry name" value="Acyl-CoA dehydrogenase C-terminal domain-like"/>
    <property type="match status" value="2"/>
</dbReference>
<evidence type="ECO:0000256" key="4">
    <source>
        <dbReference type="ARBA" id="ARBA00004846"/>
    </source>
</evidence>
<dbReference type="InterPro" id="IPR036250">
    <property type="entry name" value="AcylCo_DH-like_C"/>
</dbReference>
<sequence>MASITYGTAPNPAASIQKERDQTTFDLQEMNLFLEGGDPRVQEAIKEVYFQFERDPIMHTGPGYYDADKSEHRENTARKIARIAQYLEMDGRYPGLQMGAKRLEMYNMLDPQGFTRIGIFLGLFLGCVESNGTAEQYKYWLQTTMGQYVRGIYGCFGMTELAHGSNVAGVETTATFDIATDEFVVTTPHVGATKWWIGGAAHSATHCSVYARLVVKGKDYGVKQFVVPLRDANFDLMPGVTVGDIGAKMGRDGIDNGWIQFNNVRIPRVFMLQKYAKVTRDGAVTDSPLNQLSYAALVGGRVSMVRDSFRFGSRFITIALRYSIGRRQFGKSADGGEIKLLDYPLHQSRLLPFLATVYVMSSTAHKLAEYNVAVNTALDAAVTSRDPKKMGAAMNETKNLFVVSASLKATFTWLTASLIDECRQSCGGHGYSAYTGFGKGYEDWVVQCTWEGDNNVLSMSAGRSLMQSLVKVHKGKQASGELLFLNRYAELGGESEVLVHSSIGDLKSVLQAYQALVIRTADHGVKTLAKENGNWDAIGVIQVSLSKIFAHTYALSSYLAKVQDPAIGGKVQSQLILMAELYALSTLSTFSSLFLQHGIISSGTLAHVQGRLRNLNDQVRPQAIGLTDAFLLPDFIINSPLGRYDGNIYESYFNTVKAQNPPSQTKAPYSETVLEPMLGRSDLAVRERNERSEQVLSILSK</sequence>
<dbReference type="PANTHER" id="PTHR10909">
    <property type="entry name" value="ELECTRON TRANSPORT OXIDOREDUCTASE"/>
    <property type="match status" value="1"/>
</dbReference>
<dbReference type="STRING" id="984486.A0A1E3QIB3"/>
<feature type="domain" description="Acyl-CoA oxidase C-terminal" evidence="15">
    <location>
        <begin position="505"/>
        <end position="678"/>
    </location>
</feature>